<evidence type="ECO:0000256" key="1">
    <source>
        <dbReference type="SAM" id="MobiDB-lite"/>
    </source>
</evidence>
<reference evidence="5" key="1">
    <citation type="submission" date="2022-10" db="EMBL/GenBank/DDBJ databases">
        <title>Genome assembly of Pristionchus species.</title>
        <authorList>
            <person name="Yoshida K."/>
            <person name="Sommer R.J."/>
        </authorList>
    </citation>
    <scope>NUCLEOTIDE SEQUENCE [LARGE SCALE GENOMIC DNA]</scope>
    <source>
        <strain evidence="5">RS5460</strain>
    </source>
</reference>
<sequence>ATSHRHLLLFFVFFPLVLEVAANKNDEIGYQVITGFFVFFIIALGVPLCRKLMKDAEHNDKPVGERRYEIQSVAVAAPSENHPRQQRSTQADDYPRQPRPNTRPTTLLSAADIGVSYGWKVQCDPYLDAAPPPYVPLLAASTVTDVTVSAPSGCFESILRYYFHY</sequence>
<feature type="signal peptide" evidence="3">
    <location>
        <begin position="1"/>
        <end position="22"/>
    </location>
</feature>
<dbReference type="EMBL" id="BTRK01000002">
    <property type="protein sequence ID" value="GMR36020.1"/>
    <property type="molecule type" value="Genomic_DNA"/>
</dbReference>
<feature type="non-terminal residue" evidence="4">
    <location>
        <position position="1"/>
    </location>
</feature>
<gene>
    <name evidence="4" type="ORF">PMAYCL1PPCAC_06215</name>
</gene>
<proteinExistence type="predicted"/>
<evidence type="ECO:0000256" key="2">
    <source>
        <dbReference type="SAM" id="Phobius"/>
    </source>
</evidence>
<protein>
    <submittedName>
        <fullName evidence="4">Uncharacterized protein</fullName>
    </submittedName>
</protein>
<dbReference type="Proteomes" id="UP001328107">
    <property type="component" value="Unassembled WGS sequence"/>
</dbReference>
<comment type="caution">
    <text evidence="4">The sequence shown here is derived from an EMBL/GenBank/DDBJ whole genome shotgun (WGS) entry which is preliminary data.</text>
</comment>
<feature type="region of interest" description="Disordered" evidence="1">
    <location>
        <begin position="75"/>
        <end position="105"/>
    </location>
</feature>
<name>A0AAN5C9W2_9BILA</name>
<accession>A0AAN5C9W2</accession>
<feature type="transmembrane region" description="Helical" evidence="2">
    <location>
        <begin position="32"/>
        <end position="49"/>
    </location>
</feature>
<keyword evidence="2" id="KW-0472">Membrane</keyword>
<evidence type="ECO:0000313" key="4">
    <source>
        <dbReference type="EMBL" id="GMR36020.1"/>
    </source>
</evidence>
<evidence type="ECO:0000313" key="5">
    <source>
        <dbReference type="Proteomes" id="UP001328107"/>
    </source>
</evidence>
<keyword evidence="3" id="KW-0732">Signal</keyword>
<organism evidence="4 5">
    <name type="scientific">Pristionchus mayeri</name>
    <dbReference type="NCBI Taxonomy" id="1317129"/>
    <lineage>
        <taxon>Eukaryota</taxon>
        <taxon>Metazoa</taxon>
        <taxon>Ecdysozoa</taxon>
        <taxon>Nematoda</taxon>
        <taxon>Chromadorea</taxon>
        <taxon>Rhabditida</taxon>
        <taxon>Rhabditina</taxon>
        <taxon>Diplogasteromorpha</taxon>
        <taxon>Diplogasteroidea</taxon>
        <taxon>Neodiplogasteridae</taxon>
        <taxon>Pristionchus</taxon>
    </lineage>
</organism>
<dbReference type="AlphaFoldDB" id="A0AAN5C9W2"/>
<keyword evidence="5" id="KW-1185">Reference proteome</keyword>
<keyword evidence="2" id="KW-1133">Transmembrane helix</keyword>
<keyword evidence="2" id="KW-0812">Transmembrane</keyword>
<feature type="chain" id="PRO_5042908776" evidence="3">
    <location>
        <begin position="23"/>
        <end position="165"/>
    </location>
</feature>
<evidence type="ECO:0000256" key="3">
    <source>
        <dbReference type="SAM" id="SignalP"/>
    </source>
</evidence>